<dbReference type="Proteomes" id="UP000638263">
    <property type="component" value="Unassembled WGS sequence"/>
</dbReference>
<dbReference type="AlphaFoldDB" id="A0A917W0D8"/>
<evidence type="ECO:0000313" key="2">
    <source>
        <dbReference type="Proteomes" id="UP000638263"/>
    </source>
</evidence>
<name>A0A917W0D8_9NOCA</name>
<protein>
    <submittedName>
        <fullName evidence="1">Uncharacterized protein</fullName>
    </submittedName>
</protein>
<comment type="caution">
    <text evidence="1">The sequence shown here is derived from an EMBL/GenBank/DDBJ whole genome shotgun (WGS) entry which is preliminary data.</text>
</comment>
<reference evidence="1" key="2">
    <citation type="submission" date="2020-09" db="EMBL/GenBank/DDBJ databases">
        <authorList>
            <person name="Sun Q."/>
            <person name="Zhou Y."/>
        </authorList>
    </citation>
    <scope>NUCLEOTIDE SEQUENCE</scope>
    <source>
        <strain evidence="1">CGMCC 4.3508</strain>
    </source>
</reference>
<proteinExistence type="predicted"/>
<gene>
    <name evidence="1" type="ORF">GCM10011588_72070</name>
</gene>
<sequence length="112" mass="12700">MQWQIRFDPGLSEEQVAQIAEFALAERIVGSEGAAAVRVGQDPRYWFSGVLDRASAARHRDVVRKALDGRPLDEQDSDLVRGCIERFDEWLVGVAYARSEIYDGDSDFFDFD</sequence>
<keyword evidence="2" id="KW-1185">Reference proteome</keyword>
<dbReference type="EMBL" id="BMMH01000045">
    <property type="protein sequence ID" value="GGL46775.1"/>
    <property type="molecule type" value="Genomic_DNA"/>
</dbReference>
<evidence type="ECO:0000313" key="1">
    <source>
        <dbReference type="EMBL" id="GGL46775.1"/>
    </source>
</evidence>
<reference evidence="1" key="1">
    <citation type="journal article" date="2014" name="Int. J. Syst. Evol. Microbiol.">
        <title>Complete genome sequence of Corynebacterium casei LMG S-19264T (=DSM 44701T), isolated from a smear-ripened cheese.</title>
        <authorList>
            <consortium name="US DOE Joint Genome Institute (JGI-PGF)"/>
            <person name="Walter F."/>
            <person name="Albersmeier A."/>
            <person name="Kalinowski J."/>
            <person name="Ruckert C."/>
        </authorList>
    </citation>
    <scope>NUCLEOTIDE SEQUENCE</scope>
    <source>
        <strain evidence="1">CGMCC 4.3508</strain>
    </source>
</reference>
<organism evidence="1 2">
    <name type="scientific">Nocardia jinanensis</name>
    <dbReference type="NCBI Taxonomy" id="382504"/>
    <lineage>
        <taxon>Bacteria</taxon>
        <taxon>Bacillati</taxon>
        <taxon>Actinomycetota</taxon>
        <taxon>Actinomycetes</taxon>
        <taxon>Mycobacteriales</taxon>
        <taxon>Nocardiaceae</taxon>
        <taxon>Nocardia</taxon>
    </lineage>
</organism>
<accession>A0A917W0D8</accession>